<proteinExistence type="predicted"/>
<dbReference type="AlphaFoldDB" id="A0A2J5HNY3"/>
<evidence type="ECO:0000313" key="3">
    <source>
        <dbReference type="Proteomes" id="UP000235023"/>
    </source>
</evidence>
<sequence length="808" mass="88288">MDSVTKERLQKLQMADLGTARREQISTADSAKFNKLRLEDIEATRLSNKVGSNAQRLAQANKEKLAGWTNVHKTIGDTEDLEDLENLLNGQSHRAHLSASIRRGVEAAWLALEADGSFPTNAVPIPPDRKRVKDPALVPEVKKKDHETSSQGTRTSSSSVPSFPRGKKPPENLKSRRPITGDFSRMISPPESFMAAARQMMQIQSIVRDPSAPKVPPPTTVREPVQSQKPTTGTTTSKVLPPKVTYKEPMQTREAMGSRISMAAGLTSKKADAAKKVTQTSSVGNEFMLAQERSEDPPQAKDAPEAKDAPKAKGSPKAMDAPKIMDVSKTKDVSEIRDGEIENSDSKAMCLAHPKDQERTVYQPKHQQNQPSTPLKKAPAPRKATPNNKTSIKTEILLDLSATPPRGSSLQNDLTSPALQDLKGLQFQDTLSDRSTLSREQRELSNSIFAPAKMLGFGDTEKEKANMRDTQGPVPVAHPSQPDAHQRGIELLCELMESASLSNEHREKLKEIEAELHKTQEPTPVKRKTTAIKIPQTILPETKQETPEEFLASRSFYVAQNLTMASMTCPTPATTNSPSPQSQWNIKAPPFIPRDVSNHRSPPDSSSSDSTASLKSPGQPMPVDIDHIIGDHLLPGRRGSHGALSSVPMNESTSAVTEKPSVKFDMLKAPPSTRVLPLNNPFSPRPSESFHKPIEISLPQVLPRLNEPSTPRRVPRSRAVRITDPNGNDLSESIYAPKSVESKPTVRAPSNAAPSEAVRITNPNSTTTSQQIHAQKPAEPYPKATVRPVVCGLEGSIYATSAPRRPPR</sequence>
<reference evidence="3" key="1">
    <citation type="submission" date="2017-12" db="EMBL/GenBank/DDBJ databases">
        <authorList>
            <consortium name="DOE Joint Genome Institute"/>
            <person name="Mondo S.J."/>
            <person name="Kjaerbolling I."/>
            <person name="Vesth T.C."/>
            <person name="Frisvad J.C."/>
            <person name="Nybo J.L."/>
            <person name="Theobald S."/>
            <person name="Kuo A."/>
            <person name="Bowyer P."/>
            <person name="Matsuda Y."/>
            <person name="Lyhne E.K."/>
            <person name="Kogle M.E."/>
            <person name="Clum A."/>
            <person name="Lipzen A."/>
            <person name="Salamov A."/>
            <person name="Ngan C.Y."/>
            <person name="Daum C."/>
            <person name="Chiniquy J."/>
            <person name="Barry K."/>
            <person name="LaButti K."/>
            <person name="Haridas S."/>
            <person name="Simmons B.A."/>
            <person name="Magnuson J.K."/>
            <person name="Mortensen U.H."/>
            <person name="Larsen T.O."/>
            <person name="Grigoriev I.V."/>
            <person name="Baker S.E."/>
            <person name="Andersen M.R."/>
            <person name="Nordberg H.P."/>
            <person name="Cantor M.N."/>
            <person name="Hua S.X."/>
        </authorList>
    </citation>
    <scope>NUCLEOTIDE SEQUENCE [LARGE SCALE GENOMIC DNA]</scope>
    <source>
        <strain evidence="3">IBT 19404</strain>
    </source>
</reference>
<dbReference type="EMBL" id="KZ559569">
    <property type="protein sequence ID" value="PLN78870.1"/>
    <property type="molecule type" value="Genomic_DNA"/>
</dbReference>
<feature type="region of interest" description="Disordered" evidence="1">
    <location>
        <begin position="209"/>
        <end position="253"/>
    </location>
</feature>
<accession>A0A2J5HNY3</accession>
<gene>
    <name evidence="2" type="ORF">BDW42DRAFT_187095</name>
</gene>
<feature type="region of interest" description="Disordered" evidence="1">
    <location>
        <begin position="569"/>
        <end position="659"/>
    </location>
</feature>
<evidence type="ECO:0000256" key="1">
    <source>
        <dbReference type="SAM" id="MobiDB-lite"/>
    </source>
</evidence>
<keyword evidence="3" id="KW-1185">Reference proteome</keyword>
<feature type="compositionally biased region" description="Polar residues" evidence="1">
    <location>
        <begin position="225"/>
        <end position="238"/>
    </location>
</feature>
<name>A0A2J5HNY3_9EURO</name>
<evidence type="ECO:0000313" key="2">
    <source>
        <dbReference type="EMBL" id="PLN78870.1"/>
    </source>
</evidence>
<feature type="compositionally biased region" description="Basic and acidic residues" evidence="1">
    <location>
        <begin position="292"/>
        <end position="311"/>
    </location>
</feature>
<dbReference type="Proteomes" id="UP000235023">
    <property type="component" value="Unassembled WGS sequence"/>
</dbReference>
<feature type="region of interest" description="Disordered" evidence="1">
    <location>
        <begin position="721"/>
        <end position="783"/>
    </location>
</feature>
<feature type="compositionally biased region" description="Low complexity" evidence="1">
    <location>
        <begin position="149"/>
        <end position="162"/>
    </location>
</feature>
<feature type="region of interest" description="Disordered" evidence="1">
    <location>
        <begin position="266"/>
        <end position="393"/>
    </location>
</feature>
<feature type="compositionally biased region" description="Basic and acidic residues" evidence="1">
    <location>
        <begin position="326"/>
        <end position="340"/>
    </location>
</feature>
<protein>
    <submittedName>
        <fullName evidence="2">Uncharacterized protein</fullName>
    </submittedName>
</protein>
<organism evidence="2 3">
    <name type="scientific">Aspergillus taichungensis</name>
    <dbReference type="NCBI Taxonomy" id="482145"/>
    <lineage>
        <taxon>Eukaryota</taxon>
        <taxon>Fungi</taxon>
        <taxon>Dikarya</taxon>
        <taxon>Ascomycota</taxon>
        <taxon>Pezizomycotina</taxon>
        <taxon>Eurotiomycetes</taxon>
        <taxon>Eurotiomycetidae</taxon>
        <taxon>Eurotiales</taxon>
        <taxon>Aspergillaceae</taxon>
        <taxon>Aspergillus</taxon>
        <taxon>Aspergillus subgen. Circumdati</taxon>
    </lineage>
</organism>
<feature type="compositionally biased region" description="Polar residues" evidence="1">
    <location>
        <begin position="647"/>
        <end position="656"/>
    </location>
</feature>
<dbReference type="OrthoDB" id="5372553at2759"/>
<feature type="compositionally biased region" description="Polar residues" evidence="1">
    <location>
        <begin position="569"/>
        <end position="585"/>
    </location>
</feature>
<feature type="compositionally biased region" description="Polar residues" evidence="1">
    <location>
        <begin position="761"/>
        <end position="773"/>
    </location>
</feature>
<feature type="compositionally biased region" description="Basic and acidic residues" evidence="1">
    <location>
        <begin position="127"/>
        <end position="148"/>
    </location>
</feature>
<feature type="region of interest" description="Disordered" evidence="1">
    <location>
        <begin position="117"/>
        <end position="187"/>
    </location>
</feature>